<dbReference type="Pfam" id="PF01636">
    <property type="entry name" value="APH"/>
    <property type="match status" value="1"/>
</dbReference>
<accession>A0ABX9I993</accession>
<evidence type="ECO:0000259" key="1">
    <source>
        <dbReference type="Pfam" id="PF01636"/>
    </source>
</evidence>
<keyword evidence="3" id="KW-1185">Reference proteome</keyword>
<evidence type="ECO:0000313" key="2">
    <source>
        <dbReference type="EMBL" id="REB69313.1"/>
    </source>
</evidence>
<dbReference type="InterPro" id="IPR002575">
    <property type="entry name" value="Aminoglycoside_PTrfase"/>
</dbReference>
<gene>
    <name evidence="2" type="ORF">CP880_07735</name>
</gene>
<feature type="domain" description="Aminoglycoside phosphotransferase" evidence="1">
    <location>
        <begin position="45"/>
        <end position="235"/>
    </location>
</feature>
<dbReference type="RefSeq" id="WP_063810778.1">
    <property type="nucleotide sequence ID" value="NZ_JARJNT010000002.1"/>
</dbReference>
<dbReference type="Proteomes" id="UP000256324">
    <property type="component" value="Unassembled WGS sequence"/>
</dbReference>
<organism evidence="2 3">
    <name type="scientific">Cutibacterium namnetense</name>
    <dbReference type="NCBI Taxonomy" id="1574624"/>
    <lineage>
        <taxon>Bacteria</taxon>
        <taxon>Bacillati</taxon>
        <taxon>Actinomycetota</taxon>
        <taxon>Actinomycetes</taxon>
        <taxon>Propionibacteriales</taxon>
        <taxon>Propionibacteriaceae</taxon>
        <taxon>Cutibacterium</taxon>
    </lineage>
</organism>
<dbReference type="Gene3D" id="3.90.1200.10">
    <property type="match status" value="1"/>
</dbReference>
<evidence type="ECO:0000313" key="3">
    <source>
        <dbReference type="Proteomes" id="UP000256324"/>
    </source>
</evidence>
<dbReference type="SUPFAM" id="SSF56112">
    <property type="entry name" value="Protein kinase-like (PK-like)"/>
    <property type="match status" value="1"/>
</dbReference>
<proteinExistence type="predicted"/>
<sequence length="320" mass="35132">MKPSRVRWDELPDSVHYRVAEILGSPVSVDNVQTQGTTPGVASRVVTADGSHAFVKVGHPDINKDLPNLNRHEATLLSSLPDTAPAPRLLGRIDVDGWVGMVTSDVEGPHPRLPWSDENIDTTLAALSRLTETPASSHEQWEPFSALLQQTPSVWEQFLADTPADLDPWLIERLPDLAGRVERLARNSCGDTVIHGAVRSDNVLLCTDGAVLVDWSHARIGPAWVDAAGLIVDIIHTDPIDAPRWNRADNLVKRVAAEFCPSTHGEPAVEPIVDLLVAVLGLSERECRKPAPAGMPQLREFQRERASRLRAWLWASEHLA</sequence>
<name>A0ABX9I993_9ACTN</name>
<dbReference type="EMBL" id="PCZS01000002">
    <property type="protein sequence ID" value="REB69313.1"/>
    <property type="molecule type" value="Genomic_DNA"/>
</dbReference>
<dbReference type="InterPro" id="IPR011009">
    <property type="entry name" value="Kinase-like_dom_sf"/>
</dbReference>
<comment type="caution">
    <text evidence="2">The sequence shown here is derived from an EMBL/GenBank/DDBJ whole genome shotgun (WGS) entry which is preliminary data.</text>
</comment>
<protein>
    <submittedName>
        <fullName evidence="2">Aminoglycoside phosphotransferase family protein</fullName>
    </submittedName>
</protein>
<reference evidence="2 3" key="1">
    <citation type="submission" date="2017-09" db="EMBL/GenBank/DDBJ databases">
        <authorList>
            <person name="Bumgarner R.E."/>
        </authorList>
    </citation>
    <scope>NUCLEOTIDE SEQUENCE [LARGE SCALE GENOMIC DNA]</scope>
    <source>
        <strain evidence="2 3">T34998</strain>
    </source>
</reference>